<comment type="caution">
    <text evidence="2">The sequence shown here is derived from an EMBL/GenBank/DDBJ whole genome shotgun (WGS) entry which is preliminary data.</text>
</comment>
<evidence type="ECO:0000313" key="2">
    <source>
        <dbReference type="EMBL" id="KKN07955.1"/>
    </source>
</evidence>
<dbReference type="EMBL" id="LAZR01016476">
    <property type="protein sequence ID" value="KKM04326.1"/>
    <property type="molecule type" value="Genomic_DNA"/>
</dbReference>
<protein>
    <submittedName>
        <fullName evidence="2">Uncharacterized protein</fullName>
    </submittedName>
</protein>
<evidence type="ECO:0000313" key="1">
    <source>
        <dbReference type="EMBL" id="KKM04326.1"/>
    </source>
</evidence>
<accession>A0A0F9ML08</accession>
<proteinExistence type="predicted"/>
<name>A0A0F9ML08_9ZZZZ</name>
<gene>
    <name evidence="2" type="ORF">LCGC14_1061550</name>
    <name evidence="1" type="ORF">LCGC14_1765310</name>
</gene>
<dbReference type="AlphaFoldDB" id="A0A0F9ML08"/>
<dbReference type="EMBL" id="LAZR01004510">
    <property type="protein sequence ID" value="KKN07955.1"/>
    <property type="molecule type" value="Genomic_DNA"/>
</dbReference>
<sequence>DVLQERFFFQNEINWFFKDYAKEIKALEKKFSIFEF</sequence>
<organism evidence="2">
    <name type="scientific">marine sediment metagenome</name>
    <dbReference type="NCBI Taxonomy" id="412755"/>
    <lineage>
        <taxon>unclassified sequences</taxon>
        <taxon>metagenomes</taxon>
        <taxon>ecological metagenomes</taxon>
    </lineage>
</organism>
<reference evidence="2" key="1">
    <citation type="journal article" date="2015" name="Nature">
        <title>Complex archaea that bridge the gap between prokaryotes and eukaryotes.</title>
        <authorList>
            <person name="Spang A."/>
            <person name="Saw J.H."/>
            <person name="Jorgensen S.L."/>
            <person name="Zaremba-Niedzwiedzka K."/>
            <person name="Martijn J."/>
            <person name="Lind A.E."/>
            <person name="van Eijk R."/>
            <person name="Schleper C."/>
            <person name="Guy L."/>
            <person name="Ettema T.J."/>
        </authorList>
    </citation>
    <scope>NUCLEOTIDE SEQUENCE</scope>
</reference>
<feature type="non-terminal residue" evidence="2">
    <location>
        <position position="1"/>
    </location>
</feature>